<dbReference type="AlphaFoldDB" id="A0A8D8WMT9"/>
<reference evidence="2" key="1">
    <citation type="submission" date="2021-05" db="EMBL/GenBank/DDBJ databases">
        <authorList>
            <person name="Alioto T."/>
            <person name="Alioto T."/>
            <person name="Gomez Garrido J."/>
        </authorList>
    </citation>
    <scope>NUCLEOTIDE SEQUENCE</scope>
</reference>
<keyword evidence="1" id="KW-0732">Signal</keyword>
<sequence length="120" mass="13644">MFFPWQQLWTHSCSFFCLPILSSFPSPPCTLVCLLRPFFLSSVHPYLCLFLPLNSLKNLDFCLFAQTQHILLHVLLAWPSFHSSLLLPSLLFSSLPPFLPPVFLVVPVFSLSLHSVVPNC</sequence>
<protein>
    <submittedName>
        <fullName evidence="2">Uncharacterized protein</fullName>
    </submittedName>
</protein>
<organism evidence="2">
    <name type="scientific">Cacopsylla melanoneura</name>
    <dbReference type="NCBI Taxonomy" id="428564"/>
    <lineage>
        <taxon>Eukaryota</taxon>
        <taxon>Metazoa</taxon>
        <taxon>Ecdysozoa</taxon>
        <taxon>Arthropoda</taxon>
        <taxon>Hexapoda</taxon>
        <taxon>Insecta</taxon>
        <taxon>Pterygota</taxon>
        <taxon>Neoptera</taxon>
        <taxon>Paraneoptera</taxon>
        <taxon>Hemiptera</taxon>
        <taxon>Sternorrhyncha</taxon>
        <taxon>Psylloidea</taxon>
        <taxon>Psyllidae</taxon>
        <taxon>Psyllinae</taxon>
        <taxon>Cacopsylla</taxon>
    </lineage>
</organism>
<name>A0A8D8WMT9_9HEMI</name>
<feature type="signal peptide" evidence="1">
    <location>
        <begin position="1"/>
        <end position="23"/>
    </location>
</feature>
<accession>A0A8D8WMT9</accession>
<evidence type="ECO:0000313" key="2">
    <source>
        <dbReference type="EMBL" id="CAG6666002.1"/>
    </source>
</evidence>
<dbReference type="EMBL" id="HBUF01212562">
    <property type="protein sequence ID" value="CAG6666002.1"/>
    <property type="molecule type" value="Transcribed_RNA"/>
</dbReference>
<proteinExistence type="predicted"/>
<evidence type="ECO:0000256" key="1">
    <source>
        <dbReference type="SAM" id="SignalP"/>
    </source>
</evidence>
<feature type="chain" id="PRO_5034313391" evidence="1">
    <location>
        <begin position="24"/>
        <end position="120"/>
    </location>
</feature>